<evidence type="ECO:0000256" key="4">
    <source>
        <dbReference type="PROSITE-ProRule" id="PRU00221"/>
    </source>
</evidence>
<dbReference type="HAMAP" id="MF_03037">
    <property type="entry name" value="ciao1"/>
    <property type="match status" value="1"/>
</dbReference>
<evidence type="ECO:0000313" key="5">
    <source>
        <dbReference type="EMBL" id="KAK4465938.1"/>
    </source>
</evidence>
<keyword evidence="1 4" id="KW-0853">WD repeat</keyword>
<dbReference type="EMBL" id="MU864935">
    <property type="protein sequence ID" value="KAK4465938.1"/>
    <property type="molecule type" value="Genomic_DNA"/>
</dbReference>
<keyword evidence="6" id="KW-1185">Reference proteome</keyword>
<sequence length="429" mass="48392">MPPSSATITPLPGGPFSPDLYARAWSSIPHPTRPLIATAHEKSVTVYSLSTLTKHLSLTGGHSRSVRSVAWQPCTTTSSSSSPSQKLRLVTGSFDSTAGLWSFDEKEKSTFSLEKNMNNKQLGEEEEGEEDEEEWEFNLVLEGHENEIKSIAFSPSGQFLATCSRDKTVWIWEEVDEDEWETVAVLSEHEGDVKCVAWAPSEYSGKGGRFYGTDCLASASYDDTVRIWREDGDGEWVCVFVIEGFGGTVWSLEWEKEKRVMMNDEKEGKGKTRMSRLVTACQDGGVKVWELVEEEEEVEEDGGKGDWSVPNRMRRELREEWRCVGEMPKVHTREVYSVAWSGETGVLASTGGDGRVVLYGEEEKEEEEEKKKKEWKVLTVLEGAHGPYEVNHVTWCKRWDKGTERKGEEEMLVTTGDDGVVMPWEVRFS</sequence>
<evidence type="ECO:0000256" key="2">
    <source>
        <dbReference type="ARBA" id="ARBA00022737"/>
    </source>
</evidence>
<dbReference type="GO" id="GO:0097361">
    <property type="term" value="C:cytosolic [4Fe-4S] assembly targeting complex"/>
    <property type="evidence" value="ECO:0007669"/>
    <property type="project" value="InterPro"/>
</dbReference>
<dbReference type="InterPro" id="IPR020472">
    <property type="entry name" value="WD40_PAC1"/>
</dbReference>
<dbReference type="PANTHER" id="PTHR19920">
    <property type="entry name" value="WD40 PROTEIN CIAO1"/>
    <property type="match status" value="1"/>
</dbReference>
<keyword evidence="2" id="KW-0677">Repeat</keyword>
<proteinExistence type="inferred from homology"/>
<comment type="caution">
    <text evidence="5">The sequence shown here is derived from an EMBL/GenBank/DDBJ whole genome shotgun (WGS) entry which is preliminary data.</text>
</comment>
<dbReference type="Proteomes" id="UP001321749">
    <property type="component" value="Unassembled WGS sequence"/>
</dbReference>
<dbReference type="InterPro" id="IPR028608">
    <property type="entry name" value="CIAO1/Cia1"/>
</dbReference>
<evidence type="ECO:0000256" key="3">
    <source>
        <dbReference type="HAMAP-Rule" id="MF_03037"/>
    </source>
</evidence>
<dbReference type="GO" id="GO:0016226">
    <property type="term" value="P:iron-sulfur cluster assembly"/>
    <property type="evidence" value="ECO:0007669"/>
    <property type="project" value="UniProtKB-UniRule"/>
</dbReference>
<name>A0AAV9HZZ6_9PEZI</name>
<dbReference type="InterPro" id="IPR015943">
    <property type="entry name" value="WD40/YVTN_repeat-like_dom_sf"/>
</dbReference>
<comment type="similarity">
    <text evidence="3">Belongs to the WD repeat CIA1 family.</text>
</comment>
<reference evidence="5" key="2">
    <citation type="submission" date="2023-06" db="EMBL/GenBank/DDBJ databases">
        <authorList>
            <consortium name="Lawrence Berkeley National Laboratory"/>
            <person name="Mondo S.J."/>
            <person name="Hensen N."/>
            <person name="Bonometti L."/>
            <person name="Westerberg I."/>
            <person name="Brannstrom I.O."/>
            <person name="Guillou S."/>
            <person name="Cros-Aarteil S."/>
            <person name="Calhoun S."/>
            <person name="Haridas S."/>
            <person name="Kuo A."/>
            <person name="Pangilinan J."/>
            <person name="Riley R."/>
            <person name="Labutti K."/>
            <person name="Andreopoulos B."/>
            <person name="Lipzen A."/>
            <person name="Chen C."/>
            <person name="Yanf M."/>
            <person name="Daum C."/>
            <person name="Ng V."/>
            <person name="Clum A."/>
            <person name="Steindorff A."/>
            <person name="Ohm R."/>
            <person name="Martin F."/>
            <person name="Silar P."/>
            <person name="Natvig D."/>
            <person name="Lalanne C."/>
            <person name="Gautier V."/>
            <person name="Ament-Velasquez S.L."/>
            <person name="Kruys A."/>
            <person name="Hutchinson M.I."/>
            <person name="Powell A.J."/>
            <person name="Barry K."/>
            <person name="Miller A.N."/>
            <person name="Grigoriev I.V."/>
            <person name="Debuchy R."/>
            <person name="Gladieux P."/>
            <person name="Thoren M.H."/>
            <person name="Johannesson H."/>
        </authorList>
    </citation>
    <scope>NUCLEOTIDE SEQUENCE</scope>
    <source>
        <strain evidence="5">PSN324</strain>
    </source>
</reference>
<dbReference type="SMART" id="SM00320">
    <property type="entry name" value="WD40"/>
    <property type="match status" value="6"/>
</dbReference>
<dbReference type="InterPro" id="IPR036322">
    <property type="entry name" value="WD40_repeat_dom_sf"/>
</dbReference>
<dbReference type="PROSITE" id="PS50082">
    <property type="entry name" value="WD_REPEATS_2"/>
    <property type="match status" value="1"/>
</dbReference>
<reference evidence="5" key="1">
    <citation type="journal article" date="2023" name="Mol. Phylogenet. Evol.">
        <title>Genome-scale phylogeny and comparative genomics of the fungal order Sordariales.</title>
        <authorList>
            <person name="Hensen N."/>
            <person name="Bonometti L."/>
            <person name="Westerberg I."/>
            <person name="Brannstrom I.O."/>
            <person name="Guillou S."/>
            <person name="Cros-Aarteil S."/>
            <person name="Calhoun S."/>
            <person name="Haridas S."/>
            <person name="Kuo A."/>
            <person name="Mondo S."/>
            <person name="Pangilinan J."/>
            <person name="Riley R."/>
            <person name="LaButti K."/>
            <person name="Andreopoulos B."/>
            <person name="Lipzen A."/>
            <person name="Chen C."/>
            <person name="Yan M."/>
            <person name="Daum C."/>
            <person name="Ng V."/>
            <person name="Clum A."/>
            <person name="Steindorff A."/>
            <person name="Ohm R.A."/>
            <person name="Martin F."/>
            <person name="Silar P."/>
            <person name="Natvig D.O."/>
            <person name="Lalanne C."/>
            <person name="Gautier V."/>
            <person name="Ament-Velasquez S.L."/>
            <person name="Kruys A."/>
            <person name="Hutchinson M.I."/>
            <person name="Powell A.J."/>
            <person name="Barry K."/>
            <person name="Miller A.N."/>
            <person name="Grigoriev I.V."/>
            <person name="Debuchy R."/>
            <person name="Gladieux P."/>
            <person name="Hiltunen Thoren M."/>
            <person name="Johannesson H."/>
        </authorList>
    </citation>
    <scope>NUCLEOTIDE SEQUENCE</scope>
    <source>
        <strain evidence="5">PSN324</strain>
    </source>
</reference>
<comment type="function">
    <text evidence="3">Essential component of the cytosolic iron-sulfur (Fe/S) protein assembly machinery. Required for the maturation of extramitochondrial Fe/S proteins.</text>
</comment>
<dbReference type="InterPro" id="IPR001680">
    <property type="entry name" value="WD40_rpt"/>
</dbReference>
<gene>
    <name evidence="3" type="primary">CIA1</name>
    <name evidence="5" type="ORF">QBC42DRAFT_217536</name>
</gene>
<dbReference type="PANTHER" id="PTHR19920:SF0">
    <property type="entry name" value="CYTOSOLIC IRON-SULFUR PROTEIN ASSEMBLY PROTEIN CIAO1-RELATED"/>
    <property type="match status" value="1"/>
</dbReference>
<dbReference type="PRINTS" id="PR00320">
    <property type="entry name" value="GPROTEINBRPT"/>
</dbReference>
<dbReference type="Pfam" id="PF00400">
    <property type="entry name" value="WD40"/>
    <property type="match status" value="4"/>
</dbReference>
<evidence type="ECO:0000256" key="1">
    <source>
        <dbReference type="ARBA" id="ARBA00022574"/>
    </source>
</evidence>
<dbReference type="Gene3D" id="2.130.10.10">
    <property type="entry name" value="YVTN repeat-like/Quinoprotein amine dehydrogenase"/>
    <property type="match status" value="1"/>
</dbReference>
<dbReference type="PROSITE" id="PS50294">
    <property type="entry name" value="WD_REPEATS_REGION"/>
    <property type="match status" value="1"/>
</dbReference>
<organism evidence="5 6">
    <name type="scientific">Cladorrhinum samala</name>
    <dbReference type="NCBI Taxonomy" id="585594"/>
    <lineage>
        <taxon>Eukaryota</taxon>
        <taxon>Fungi</taxon>
        <taxon>Dikarya</taxon>
        <taxon>Ascomycota</taxon>
        <taxon>Pezizomycotina</taxon>
        <taxon>Sordariomycetes</taxon>
        <taxon>Sordariomycetidae</taxon>
        <taxon>Sordariales</taxon>
        <taxon>Podosporaceae</taxon>
        <taxon>Cladorrhinum</taxon>
    </lineage>
</organism>
<feature type="repeat" description="WD" evidence="4">
    <location>
        <begin position="141"/>
        <end position="173"/>
    </location>
</feature>
<dbReference type="SUPFAM" id="SSF50978">
    <property type="entry name" value="WD40 repeat-like"/>
    <property type="match status" value="1"/>
</dbReference>
<dbReference type="AlphaFoldDB" id="A0AAV9HZZ6"/>
<accession>A0AAV9HZZ6</accession>
<protein>
    <recommendedName>
        <fullName evidence="3">Probable cytosolic iron-sulfur protein assembly protein 1</fullName>
    </recommendedName>
</protein>
<evidence type="ECO:0000313" key="6">
    <source>
        <dbReference type="Proteomes" id="UP001321749"/>
    </source>
</evidence>